<name>A0AAV9CTI8_ACOCL</name>
<evidence type="ECO:0000256" key="4">
    <source>
        <dbReference type="ARBA" id="ARBA00022692"/>
    </source>
</evidence>
<reference evidence="10" key="2">
    <citation type="submission" date="2023-06" db="EMBL/GenBank/DDBJ databases">
        <authorList>
            <person name="Ma L."/>
            <person name="Liu K.-W."/>
            <person name="Li Z."/>
            <person name="Hsiao Y.-Y."/>
            <person name="Qi Y."/>
            <person name="Fu T."/>
            <person name="Tang G."/>
            <person name="Zhang D."/>
            <person name="Sun W.-H."/>
            <person name="Liu D.-K."/>
            <person name="Li Y."/>
            <person name="Chen G.-Z."/>
            <person name="Liu X.-D."/>
            <person name="Liao X.-Y."/>
            <person name="Jiang Y.-T."/>
            <person name="Yu X."/>
            <person name="Hao Y."/>
            <person name="Huang J."/>
            <person name="Zhao X.-W."/>
            <person name="Ke S."/>
            <person name="Chen Y.-Y."/>
            <person name="Wu W.-L."/>
            <person name="Hsu J.-L."/>
            <person name="Lin Y.-F."/>
            <person name="Huang M.-D."/>
            <person name="Li C.-Y."/>
            <person name="Huang L."/>
            <person name="Wang Z.-W."/>
            <person name="Zhao X."/>
            <person name="Zhong W.-Y."/>
            <person name="Peng D.-H."/>
            <person name="Ahmad S."/>
            <person name="Lan S."/>
            <person name="Zhang J.-S."/>
            <person name="Tsai W.-C."/>
            <person name="Van De Peer Y."/>
            <person name="Liu Z.-J."/>
        </authorList>
    </citation>
    <scope>NUCLEOTIDE SEQUENCE</scope>
    <source>
        <strain evidence="10">CP</strain>
        <tissue evidence="10">Leaves</tissue>
    </source>
</reference>
<evidence type="ECO:0000256" key="3">
    <source>
        <dbReference type="ARBA" id="ARBA00022448"/>
    </source>
</evidence>
<feature type="transmembrane region" description="Helical" evidence="9">
    <location>
        <begin position="199"/>
        <end position="221"/>
    </location>
</feature>
<evidence type="ECO:0000313" key="10">
    <source>
        <dbReference type="EMBL" id="KAK1292270.1"/>
    </source>
</evidence>
<comment type="subcellular location">
    <subcellularLocation>
        <location evidence="1">Membrane</location>
        <topology evidence="1">Multi-pass membrane protein</topology>
    </subcellularLocation>
</comment>
<feature type="transmembrane region" description="Helical" evidence="9">
    <location>
        <begin position="89"/>
        <end position="107"/>
    </location>
</feature>
<protein>
    <submittedName>
        <fullName evidence="10">Aluminum-activated malate transporter 12</fullName>
    </submittedName>
</protein>
<evidence type="ECO:0000256" key="6">
    <source>
        <dbReference type="ARBA" id="ARBA00023065"/>
    </source>
</evidence>
<keyword evidence="4 9" id="KW-0812">Transmembrane</keyword>
<evidence type="ECO:0000256" key="8">
    <source>
        <dbReference type="ARBA" id="ARBA00023303"/>
    </source>
</evidence>
<dbReference type="GO" id="GO:0016020">
    <property type="term" value="C:membrane"/>
    <property type="evidence" value="ECO:0007669"/>
    <property type="project" value="UniProtKB-SubCell"/>
</dbReference>
<gene>
    <name evidence="10" type="primary">ALMT12</name>
    <name evidence="10" type="ORF">QJS10_CPB17g01899</name>
</gene>
<dbReference type="EMBL" id="JAUJYO010000017">
    <property type="protein sequence ID" value="KAK1292270.1"/>
    <property type="molecule type" value="Genomic_DNA"/>
</dbReference>
<dbReference type="InterPro" id="IPR020966">
    <property type="entry name" value="ALMT"/>
</dbReference>
<dbReference type="PANTHER" id="PTHR31086">
    <property type="entry name" value="ALUMINUM-ACTIVATED MALATE TRANSPORTER 10"/>
    <property type="match status" value="1"/>
</dbReference>
<feature type="transmembrane region" description="Helical" evidence="9">
    <location>
        <begin position="169"/>
        <end position="187"/>
    </location>
</feature>
<evidence type="ECO:0000256" key="9">
    <source>
        <dbReference type="SAM" id="Phobius"/>
    </source>
</evidence>
<organism evidence="10 11">
    <name type="scientific">Acorus calamus</name>
    <name type="common">Sweet flag</name>
    <dbReference type="NCBI Taxonomy" id="4465"/>
    <lineage>
        <taxon>Eukaryota</taxon>
        <taxon>Viridiplantae</taxon>
        <taxon>Streptophyta</taxon>
        <taxon>Embryophyta</taxon>
        <taxon>Tracheophyta</taxon>
        <taxon>Spermatophyta</taxon>
        <taxon>Magnoliopsida</taxon>
        <taxon>Liliopsida</taxon>
        <taxon>Acoraceae</taxon>
        <taxon>Acorus</taxon>
    </lineage>
</organism>
<keyword evidence="6" id="KW-0406">Ion transport</keyword>
<feature type="transmembrane region" description="Helical" evidence="9">
    <location>
        <begin position="58"/>
        <end position="77"/>
    </location>
</feature>
<reference evidence="10" key="1">
    <citation type="journal article" date="2023" name="Nat. Commun.">
        <title>Diploid and tetraploid genomes of Acorus and the evolution of monocots.</title>
        <authorList>
            <person name="Ma L."/>
            <person name="Liu K.W."/>
            <person name="Li Z."/>
            <person name="Hsiao Y.Y."/>
            <person name="Qi Y."/>
            <person name="Fu T."/>
            <person name="Tang G.D."/>
            <person name="Zhang D."/>
            <person name="Sun W.H."/>
            <person name="Liu D.K."/>
            <person name="Li Y."/>
            <person name="Chen G.Z."/>
            <person name="Liu X.D."/>
            <person name="Liao X.Y."/>
            <person name="Jiang Y.T."/>
            <person name="Yu X."/>
            <person name="Hao Y."/>
            <person name="Huang J."/>
            <person name="Zhao X.W."/>
            <person name="Ke S."/>
            <person name="Chen Y.Y."/>
            <person name="Wu W.L."/>
            <person name="Hsu J.L."/>
            <person name="Lin Y.F."/>
            <person name="Huang M.D."/>
            <person name="Li C.Y."/>
            <person name="Huang L."/>
            <person name="Wang Z.W."/>
            <person name="Zhao X."/>
            <person name="Zhong W.Y."/>
            <person name="Peng D.H."/>
            <person name="Ahmad S."/>
            <person name="Lan S."/>
            <person name="Zhang J.S."/>
            <person name="Tsai W.C."/>
            <person name="Van de Peer Y."/>
            <person name="Liu Z.J."/>
        </authorList>
    </citation>
    <scope>NUCLEOTIDE SEQUENCE</scope>
    <source>
        <strain evidence="10">CP</strain>
    </source>
</reference>
<keyword evidence="7 9" id="KW-0472">Membrane</keyword>
<sequence>MQPKSDPSIPDSGVAITINEGDEIFVPVTKKRSVFCSWAAFHPSNLLANMGTETSRRLIHGAKVGFALVVVSLLYMLEVVHDKLGDNSMWAVMTVVVVFEFSSGATISKGVNRAIGTTLGGGLGCSVALLAQQVGGTGKAITIGTSVFFISAAATYKRLQPKIKKRYDYGFLIFILTFNLVAVSGVRGEEIWRVATDRLSSIMMGITICYFISLFVLPVWASDELHKSIVSKFDKLANSIEGCMEDYFKSDGKTDTKASSNLGGCMSVIYSKTADEALANFAIWEPWHGRFGYGYPYKKCLRILELLRELAASTLSLQSCLKSKLQPSLLSTRAAETCQVISEMLVFMLRELGEDIFNMRMCRPHDTVAVKIQSLKTELATAVSASNLSTLVGVNSTMRDGLSVASFVFVFMEVLEKVEVISKEVEELGKLARFEQRELMLH</sequence>
<proteinExistence type="inferred from homology"/>
<dbReference type="GO" id="GO:0034220">
    <property type="term" value="P:monoatomic ion transmembrane transport"/>
    <property type="evidence" value="ECO:0007669"/>
    <property type="project" value="UniProtKB-KW"/>
</dbReference>
<dbReference type="Proteomes" id="UP001180020">
    <property type="component" value="Unassembled WGS sequence"/>
</dbReference>
<evidence type="ECO:0000256" key="5">
    <source>
        <dbReference type="ARBA" id="ARBA00022989"/>
    </source>
</evidence>
<dbReference type="GO" id="GO:0015743">
    <property type="term" value="P:malate transport"/>
    <property type="evidence" value="ECO:0007669"/>
    <property type="project" value="InterPro"/>
</dbReference>
<feature type="transmembrane region" description="Helical" evidence="9">
    <location>
        <begin position="114"/>
        <end position="134"/>
    </location>
</feature>
<comment type="similarity">
    <text evidence="2">Belongs to the aromatic acid exporter (TC 2.A.85) family.</text>
</comment>
<dbReference type="AlphaFoldDB" id="A0AAV9CTI8"/>
<keyword evidence="5 9" id="KW-1133">Transmembrane helix</keyword>
<evidence type="ECO:0000256" key="7">
    <source>
        <dbReference type="ARBA" id="ARBA00023136"/>
    </source>
</evidence>
<keyword evidence="11" id="KW-1185">Reference proteome</keyword>
<dbReference type="Pfam" id="PF11744">
    <property type="entry name" value="ALMT"/>
    <property type="match status" value="1"/>
</dbReference>
<evidence type="ECO:0000256" key="1">
    <source>
        <dbReference type="ARBA" id="ARBA00004141"/>
    </source>
</evidence>
<comment type="caution">
    <text evidence="10">The sequence shown here is derived from an EMBL/GenBank/DDBJ whole genome shotgun (WGS) entry which is preliminary data.</text>
</comment>
<accession>A0AAV9CTI8</accession>
<keyword evidence="3" id="KW-0813">Transport</keyword>
<evidence type="ECO:0000313" key="11">
    <source>
        <dbReference type="Proteomes" id="UP001180020"/>
    </source>
</evidence>
<evidence type="ECO:0000256" key="2">
    <source>
        <dbReference type="ARBA" id="ARBA00007079"/>
    </source>
</evidence>
<keyword evidence="8" id="KW-0407">Ion channel</keyword>